<keyword evidence="1" id="KW-0812">Transmembrane</keyword>
<dbReference type="InterPro" id="IPR000014">
    <property type="entry name" value="PAS"/>
</dbReference>
<proteinExistence type="predicted"/>
<dbReference type="EMBL" id="FOLO01000051">
    <property type="protein sequence ID" value="SFD35902.1"/>
    <property type="molecule type" value="Genomic_DNA"/>
</dbReference>
<evidence type="ECO:0000313" key="4">
    <source>
        <dbReference type="Proteomes" id="UP000198862"/>
    </source>
</evidence>
<reference evidence="3 4" key="1">
    <citation type="submission" date="2016-10" db="EMBL/GenBank/DDBJ databases">
        <authorList>
            <person name="de Groot N.N."/>
        </authorList>
    </citation>
    <scope>NUCLEOTIDE SEQUENCE [LARGE SCALE GENOMIC DNA]</scope>
    <source>
        <strain evidence="3 4">DSM 6059</strain>
    </source>
</reference>
<feature type="domain" description="PAS" evidence="2">
    <location>
        <begin position="128"/>
        <end position="174"/>
    </location>
</feature>
<keyword evidence="1" id="KW-1133">Transmembrane helix</keyword>
<dbReference type="Gene3D" id="3.30.450.20">
    <property type="entry name" value="PAS domain"/>
    <property type="match status" value="2"/>
</dbReference>
<dbReference type="Proteomes" id="UP000198862">
    <property type="component" value="Unassembled WGS sequence"/>
</dbReference>
<dbReference type="FunFam" id="3.30.450.20:FF:000075">
    <property type="entry name" value="Methyl-accepting chemotaxis protein"/>
    <property type="match status" value="1"/>
</dbReference>
<dbReference type="AlphaFoldDB" id="A0A1I1RP26"/>
<organism evidence="3 4">
    <name type="scientific">Pseudoalteromonas denitrificans DSM 6059</name>
    <dbReference type="NCBI Taxonomy" id="1123010"/>
    <lineage>
        <taxon>Bacteria</taxon>
        <taxon>Pseudomonadati</taxon>
        <taxon>Pseudomonadota</taxon>
        <taxon>Gammaproteobacteria</taxon>
        <taxon>Alteromonadales</taxon>
        <taxon>Pseudoalteromonadaceae</taxon>
        <taxon>Pseudoalteromonas</taxon>
    </lineage>
</organism>
<keyword evidence="4" id="KW-1185">Reference proteome</keyword>
<accession>A0A1I1RP26</accession>
<evidence type="ECO:0000313" key="3">
    <source>
        <dbReference type="EMBL" id="SFD35902.1"/>
    </source>
</evidence>
<sequence>METVSVRAKLVNKLLIVAVVILISFIISLQIAGVTFEQQTMMAIFIFALATGGALFYLHQSIDLVAAKLDLVESSLPYLKDNDQYGFDNLNQDAYPAFFRNISGLFTLEVEVPEEVAPDKLDISRLKALDVCQANVMMADADCNITYVNDSVRSMLQKNEATLRTLLPNFNVATLIGTNIDVFHKNPNHQRSLLQSLRQPYSTKLELGDLTFGLIASPLFDESGNRLGTVVEWDDMTERLEAEKATADIANENARTSNALQVCQANVMMADADLNIVYINDAVKGMLRNRENQLRALLPNFNVDKLIGTCVDDFHKNPAHQRGMLDKLKDVYNTDLELGEMTFGLIATPVFGEEGERLGTVVEWE</sequence>
<feature type="non-terminal residue" evidence="3">
    <location>
        <position position="365"/>
    </location>
</feature>
<feature type="domain" description="PAS" evidence="2">
    <location>
        <begin position="257"/>
        <end position="305"/>
    </location>
</feature>
<evidence type="ECO:0000256" key="1">
    <source>
        <dbReference type="SAM" id="Phobius"/>
    </source>
</evidence>
<keyword evidence="1" id="KW-0472">Membrane</keyword>
<dbReference type="RefSeq" id="WP_177208123.1">
    <property type="nucleotide sequence ID" value="NZ_FOLO01000051.1"/>
</dbReference>
<dbReference type="Pfam" id="PF13188">
    <property type="entry name" value="PAS_8"/>
    <property type="match status" value="2"/>
</dbReference>
<name>A0A1I1RP26_9GAMM</name>
<gene>
    <name evidence="3" type="ORF">SAMN02745724_04287</name>
</gene>
<dbReference type="STRING" id="1123010.SAMN02745724_04287"/>
<feature type="transmembrane region" description="Helical" evidence="1">
    <location>
        <begin position="40"/>
        <end position="58"/>
    </location>
</feature>
<feature type="transmembrane region" description="Helical" evidence="1">
    <location>
        <begin position="14"/>
        <end position="34"/>
    </location>
</feature>
<evidence type="ECO:0000259" key="2">
    <source>
        <dbReference type="Pfam" id="PF13188"/>
    </source>
</evidence>
<protein>
    <submittedName>
        <fullName evidence="3">Methyl-accepting chemotaxis protein</fullName>
    </submittedName>
</protein>